<gene>
    <name evidence="4" type="ORF">MSYG_4465</name>
</gene>
<protein>
    <recommendedName>
        <fullName evidence="3">DFDF domain-containing protein</fullName>
    </recommendedName>
</protein>
<evidence type="ECO:0000259" key="3">
    <source>
        <dbReference type="PROSITE" id="PS51512"/>
    </source>
</evidence>
<evidence type="ECO:0000256" key="1">
    <source>
        <dbReference type="SAM" id="Coils"/>
    </source>
</evidence>
<feature type="coiled-coil region" evidence="1">
    <location>
        <begin position="226"/>
        <end position="253"/>
    </location>
</feature>
<feature type="compositionally biased region" description="Polar residues" evidence="2">
    <location>
        <begin position="63"/>
        <end position="76"/>
    </location>
</feature>
<dbReference type="GO" id="GO:0031087">
    <property type="term" value="P:deadenylation-independent decapping of nuclear-transcribed mRNA"/>
    <property type="evidence" value="ECO:0007669"/>
    <property type="project" value="TreeGrafter"/>
</dbReference>
<dbReference type="CDD" id="cd00600">
    <property type="entry name" value="Sm_like"/>
    <property type="match status" value="1"/>
</dbReference>
<dbReference type="PROSITE" id="PS51512">
    <property type="entry name" value="DFDF"/>
    <property type="match status" value="1"/>
</dbReference>
<evidence type="ECO:0000313" key="5">
    <source>
        <dbReference type="Proteomes" id="UP000186303"/>
    </source>
</evidence>
<dbReference type="VEuPathDB" id="FungiDB:MSYG_4465"/>
<feature type="domain" description="DFDF" evidence="3">
    <location>
        <begin position="126"/>
        <end position="162"/>
    </location>
</feature>
<dbReference type="Proteomes" id="UP000186303">
    <property type="component" value="Chromosome 8"/>
</dbReference>
<evidence type="ECO:0000256" key="2">
    <source>
        <dbReference type="SAM" id="MobiDB-lite"/>
    </source>
</evidence>
<reference evidence="5" key="1">
    <citation type="journal article" date="2017" name="Nucleic Acids Res.">
        <title>Proteogenomics produces comprehensive and highly accurate protein-coding gene annotation in a complete genome assembly of Malassezia sympodialis.</title>
        <authorList>
            <person name="Zhu Y."/>
            <person name="Engstroem P.G."/>
            <person name="Tellgren-Roth C."/>
            <person name="Baudo C.D."/>
            <person name="Kennell J.C."/>
            <person name="Sun S."/>
            <person name="Billmyre R.B."/>
            <person name="Schroeder M.S."/>
            <person name="Andersson A."/>
            <person name="Holm T."/>
            <person name="Sigurgeirsson B."/>
            <person name="Wu G."/>
            <person name="Sankaranarayanan S.R."/>
            <person name="Siddharthan R."/>
            <person name="Sanyal K."/>
            <person name="Lundeberg J."/>
            <person name="Nystedt B."/>
            <person name="Boekhout T."/>
            <person name="Dawson T.L. Jr."/>
            <person name="Heitman J."/>
            <person name="Scheynius A."/>
            <person name="Lehtioe J."/>
        </authorList>
    </citation>
    <scope>NUCLEOTIDE SEQUENCE [LARGE SCALE GENOMIC DNA]</scope>
    <source>
        <strain evidence="5">ATCC 42132</strain>
    </source>
</reference>
<dbReference type="GO" id="GO:0000932">
    <property type="term" value="C:P-body"/>
    <property type="evidence" value="ECO:0007669"/>
    <property type="project" value="TreeGrafter"/>
</dbReference>
<dbReference type="STRING" id="1230383.A0A1M8ACG4"/>
<dbReference type="InterPro" id="IPR025762">
    <property type="entry name" value="DFDF"/>
</dbReference>
<dbReference type="GO" id="GO:0003729">
    <property type="term" value="F:mRNA binding"/>
    <property type="evidence" value="ECO:0007669"/>
    <property type="project" value="TreeGrafter"/>
</dbReference>
<proteinExistence type="predicted"/>
<dbReference type="AlphaFoldDB" id="A0A1M8ACG4"/>
<feature type="region of interest" description="Disordered" evidence="2">
    <location>
        <begin position="193"/>
        <end position="224"/>
    </location>
</feature>
<dbReference type="OrthoDB" id="10030313at2759"/>
<keyword evidence="1" id="KW-0175">Coiled coil</keyword>
<organism evidence="4 5">
    <name type="scientific">Malassezia sympodialis (strain ATCC 42132)</name>
    <name type="common">Atopic eczema-associated yeast</name>
    <dbReference type="NCBI Taxonomy" id="1230383"/>
    <lineage>
        <taxon>Eukaryota</taxon>
        <taxon>Fungi</taxon>
        <taxon>Dikarya</taxon>
        <taxon>Basidiomycota</taxon>
        <taxon>Ustilaginomycotina</taxon>
        <taxon>Malasseziomycetes</taxon>
        <taxon>Malasseziales</taxon>
        <taxon>Malasseziaceae</taxon>
        <taxon>Malassezia</taxon>
    </lineage>
</organism>
<feature type="compositionally biased region" description="Low complexity" evidence="2">
    <location>
        <begin position="114"/>
        <end position="130"/>
    </location>
</feature>
<dbReference type="PANTHER" id="PTHR13612:SF0">
    <property type="entry name" value="ENHANCER OF MRNA-DECAPPING PROTEIN 3"/>
    <property type="match status" value="1"/>
</dbReference>
<dbReference type="EMBL" id="LT671828">
    <property type="protein sequence ID" value="SHO80110.1"/>
    <property type="molecule type" value="Genomic_DNA"/>
</dbReference>
<feature type="compositionally biased region" description="Basic and acidic residues" evidence="2">
    <location>
        <begin position="36"/>
        <end position="53"/>
    </location>
</feature>
<dbReference type="PANTHER" id="PTHR13612">
    <property type="entry name" value="ENHANCER OF MRNA-DECAPPING PROTEIN 3"/>
    <property type="match status" value="1"/>
</dbReference>
<dbReference type="GO" id="GO:0033962">
    <property type="term" value="P:P-body assembly"/>
    <property type="evidence" value="ECO:0007669"/>
    <property type="project" value="TreeGrafter"/>
</dbReference>
<keyword evidence="5" id="KW-1185">Reference proteome</keyword>
<sequence>MASFIGTTVQVRLRTGATFIGTILEVDPATATLKMRRQDSGESCQVRRDELVDVTKVAPPAARSTTSGASNMSSKASKVKDEVSQTAPKATAEEGASEGRKKRNQRRKNESRVASPAPAAAMATSVSDAPSAPFDSEFDFTKSTQNFDKKKIWDEIRNQEAPNPHLLVNINRNTNLASGSSPRIPMLAPHEMVLDPSESDPVPEAPAAQARETSSAETRNADPAEIEVLRTSLAEAEDRLKRLQSQLALSEALTGLHIEDAGNGTFLCGLFQNPHTSAAHWRHKHAGASHPGHEGALRFHMNAPGINDSDLVSLGYSGPHRDASDANVLERMPEHFLGDVNVKLENAPLFQQRLTNLFTAP</sequence>
<name>A0A1M8ACG4_MALS4</name>
<accession>A0A1M8ACG4</accession>
<evidence type="ECO:0000313" key="4">
    <source>
        <dbReference type="EMBL" id="SHO80110.1"/>
    </source>
</evidence>
<feature type="region of interest" description="Disordered" evidence="2">
    <location>
        <begin position="35"/>
        <end position="139"/>
    </location>
</feature>